<name>A0A8H3Z2P1_VENIN</name>
<feature type="signal peptide" evidence="1">
    <location>
        <begin position="1"/>
        <end position="19"/>
    </location>
</feature>
<proteinExistence type="predicted"/>
<organism evidence="2 3">
    <name type="scientific">Venturia inaequalis</name>
    <name type="common">Apple scab fungus</name>
    <dbReference type="NCBI Taxonomy" id="5025"/>
    <lineage>
        <taxon>Eukaryota</taxon>
        <taxon>Fungi</taxon>
        <taxon>Dikarya</taxon>
        <taxon>Ascomycota</taxon>
        <taxon>Pezizomycotina</taxon>
        <taxon>Dothideomycetes</taxon>
        <taxon>Pleosporomycetidae</taxon>
        <taxon>Venturiales</taxon>
        <taxon>Venturiaceae</taxon>
        <taxon>Venturia</taxon>
    </lineage>
</organism>
<dbReference type="EMBL" id="WNWS01000095">
    <property type="protein sequence ID" value="KAE9980993.1"/>
    <property type="molecule type" value="Genomic_DNA"/>
</dbReference>
<evidence type="ECO:0000256" key="1">
    <source>
        <dbReference type="SAM" id="SignalP"/>
    </source>
</evidence>
<sequence length="392" mass="42231">MKPIVLLLLPLLCIATPFAKPDDPLDTAANQAAQLGSWGASVVAAPFKPFKIEETKKTILKDGIKRINIWYGPFTVKGQNSSTKAGNVPSMDPAGTAWQYAAEDIPRDITVLKSNVTLVYTDGTKADVSNGVYQHHSYITAATKKLPSWFNCGTSKMLFESLSPGSLFIGGSEDKYGGYYTTPTGDLNSGYYISKEDKLIMNGDVINYTPADKIVYTLNEIEYMPGKAKGLMEASMYVMVPAQCEGQFGIISGAGRSPQFSVKGKAMTVTRDATILAFRGHLHDGGDTLSVTINNQTVCESKAKYGPAAALSGIGAMGSHERNVADPGPHGDALFETIVEMSQCYGPIEVKKGDTYLLEAKYDTVKHPVRHQPKGGEAEMMALGVAFMALRE</sequence>
<dbReference type="AlphaFoldDB" id="A0A8H3Z2P1"/>
<reference evidence="2 3" key="1">
    <citation type="submission" date="2018-12" db="EMBL/GenBank/DDBJ databases">
        <title>Venturia inaequalis Genome Resource.</title>
        <authorList>
            <person name="Lichtner F.J."/>
        </authorList>
    </citation>
    <scope>NUCLEOTIDE SEQUENCE [LARGE SCALE GENOMIC DNA]</scope>
    <source>
        <strain evidence="2 3">120213</strain>
    </source>
</reference>
<comment type="caution">
    <text evidence="2">The sequence shown here is derived from an EMBL/GenBank/DDBJ whole genome shotgun (WGS) entry which is preliminary data.</text>
</comment>
<dbReference type="Proteomes" id="UP000447873">
    <property type="component" value="Unassembled WGS sequence"/>
</dbReference>
<accession>A0A8H3Z2P1</accession>
<evidence type="ECO:0000313" key="2">
    <source>
        <dbReference type="EMBL" id="KAE9980993.1"/>
    </source>
</evidence>
<feature type="chain" id="PRO_5034134075" evidence="1">
    <location>
        <begin position="20"/>
        <end position="392"/>
    </location>
</feature>
<protein>
    <submittedName>
        <fullName evidence="2">Uncharacterized protein</fullName>
    </submittedName>
</protein>
<gene>
    <name evidence="2" type="ORF">EG328_011894</name>
</gene>
<keyword evidence="1" id="KW-0732">Signal</keyword>
<evidence type="ECO:0000313" key="3">
    <source>
        <dbReference type="Proteomes" id="UP000447873"/>
    </source>
</evidence>